<proteinExistence type="predicted"/>
<sequence length="207" mass="23408">MFTLDAEFENSNGKSQHLRFKNVDPTKTGAEIKASLTKLTQLNLFERKGVGLYKKVKHATLIETIETELFDDSLKTAAEPSIQAEEPVRAVEETRPEPEMAEDAQPATMLQVSEEKPDPNVLIQTIELPAEMNPREMYQSEALSIITACVPDGYTLEDIQIDDTEQPAKLILTERRKVAESAEIPQAPPPTPKKKRKRLLDRIRKRE</sequence>
<feature type="compositionally biased region" description="Basic and acidic residues" evidence="1">
    <location>
        <begin position="86"/>
        <end position="98"/>
    </location>
</feature>
<accession>A0ABS3HGZ6</accession>
<comment type="caution">
    <text evidence="2">The sequence shown here is derived from an EMBL/GenBank/DDBJ whole genome shotgun (WGS) entry which is preliminary data.</text>
</comment>
<evidence type="ECO:0000313" key="2">
    <source>
        <dbReference type="EMBL" id="MBO0452707.1"/>
    </source>
</evidence>
<organism evidence="2 3">
    <name type="scientific">Candidatus Enterococcus murrayae</name>
    <dbReference type="NCBI Taxonomy" id="2815321"/>
    <lineage>
        <taxon>Bacteria</taxon>
        <taxon>Bacillati</taxon>
        <taxon>Bacillota</taxon>
        <taxon>Bacilli</taxon>
        <taxon>Lactobacillales</taxon>
        <taxon>Enterococcaceae</taxon>
        <taxon>Enterococcus</taxon>
    </lineage>
</organism>
<feature type="region of interest" description="Disordered" evidence="1">
    <location>
        <begin position="1"/>
        <end position="22"/>
    </location>
</feature>
<evidence type="ECO:0000256" key="1">
    <source>
        <dbReference type="SAM" id="MobiDB-lite"/>
    </source>
</evidence>
<feature type="region of interest" description="Disordered" evidence="1">
    <location>
        <begin position="179"/>
        <end position="207"/>
    </location>
</feature>
<dbReference type="EMBL" id="JAFLVR010000022">
    <property type="protein sequence ID" value="MBO0452707.1"/>
    <property type="molecule type" value="Genomic_DNA"/>
</dbReference>
<keyword evidence="3" id="KW-1185">Reference proteome</keyword>
<name>A0ABS3HGZ6_9ENTE</name>
<dbReference type="InterPro" id="IPR021321">
    <property type="entry name" value="DUF2922"/>
</dbReference>
<gene>
    <name evidence="2" type="ORF">JZO85_10520</name>
</gene>
<dbReference type="Pfam" id="PF11148">
    <property type="entry name" value="DUF2922"/>
    <property type="match status" value="1"/>
</dbReference>
<feature type="region of interest" description="Disordered" evidence="1">
    <location>
        <begin position="79"/>
        <end position="104"/>
    </location>
</feature>
<reference evidence="2 3" key="1">
    <citation type="submission" date="2021-03" db="EMBL/GenBank/DDBJ databases">
        <title>Enterococcal diversity collection.</title>
        <authorList>
            <person name="Gilmore M.S."/>
            <person name="Schwartzman J."/>
            <person name="Van Tyne D."/>
            <person name="Martin M."/>
            <person name="Earl A.M."/>
            <person name="Manson A.L."/>
            <person name="Straub T."/>
            <person name="Salamzade R."/>
            <person name="Saavedra J."/>
            <person name="Lebreton F."/>
            <person name="Prichula J."/>
            <person name="Schaufler K."/>
            <person name="Gaca A."/>
            <person name="Sgardioli B."/>
            <person name="Wagenaar J."/>
            <person name="Strong T."/>
        </authorList>
    </citation>
    <scope>NUCLEOTIDE SEQUENCE [LARGE SCALE GENOMIC DNA]</scope>
    <source>
        <strain evidence="2 3">MJM16</strain>
    </source>
</reference>
<dbReference type="Proteomes" id="UP000664495">
    <property type="component" value="Unassembled WGS sequence"/>
</dbReference>
<evidence type="ECO:0000313" key="3">
    <source>
        <dbReference type="Proteomes" id="UP000664495"/>
    </source>
</evidence>
<protein>
    <submittedName>
        <fullName evidence="2">DUF2922 domain-containing protein</fullName>
    </submittedName>
</protein>
<dbReference type="RefSeq" id="WP_207108483.1">
    <property type="nucleotide sequence ID" value="NZ_JAFLVR010000022.1"/>
</dbReference>